<evidence type="ECO:0000313" key="4">
    <source>
        <dbReference type="Proteomes" id="UP000092555"/>
    </source>
</evidence>
<gene>
    <name evidence="3" type="ORF">METBIDRAFT_31393</name>
</gene>
<keyword evidence="1" id="KW-0175">Coiled coil</keyword>
<protein>
    <submittedName>
        <fullName evidence="3">Uncharacterized protein</fullName>
    </submittedName>
</protein>
<feature type="compositionally biased region" description="Basic and acidic residues" evidence="2">
    <location>
        <begin position="44"/>
        <end position="61"/>
    </location>
</feature>
<feature type="region of interest" description="Disordered" evidence="2">
    <location>
        <begin position="24"/>
        <end position="61"/>
    </location>
</feature>
<dbReference type="GeneID" id="30028819"/>
<dbReference type="AlphaFoldDB" id="A0A1A0HEU9"/>
<dbReference type="EMBL" id="LXTC01000002">
    <property type="protein sequence ID" value="OBA22500.1"/>
    <property type="molecule type" value="Genomic_DNA"/>
</dbReference>
<evidence type="ECO:0000256" key="2">
    <source>
        <dbReference type="SAM" id="MobiDB-lite"/>
    </source>
</evidence>
<reference evidence="3 4" key="1">
    <citation type="submission" date="2016-05" db="EMBL/GenBank/DDBJ databases">
        <title>Comparative genomics of biotechnologically important yeasts.</title>
        <authorList>
            <consortium name="DOE Joint Genome Institute"/>
            <person name="Riley R."/>
            <person name="Haridas S."/>
            <person name="Wolfe K.H."/>
            <person name="Lopes M.R."/>
            <person name="Hittinger C.T."/>
            <person name="Goker M."/>
            <person name="Salamov A."/>
            <person name="Wisecaver J."/>
            <person name="Long T.M."/>
            <person name="Aerts A.L."/>
            <person name="Barry K."/>
            <person name="Choi C."/>
            <person name="Clum A."/>
            <person name="Coughlan A.Y."/>
            <person name="Deshpande S."/>
            <person name="Douglass A.P."/>
            <person name="Hanson S.J."/>
            <person name="Klenk H.-P."/>
            <person name="LaButti K."/>
            <person name="Lapidus A."/>
            <person name="Lindquist E."/>
            <person name="Lipzen A."/>
            <person name="Meier-kolthoff J.P."/>
            <person name="Ohm R.A."/>
            <person name="Otillar R.P."/>
            <person name="Pangilinan J."/>
            <person name="Peng Y."/>
            <person name="Rokas A."/>
            <person name="Rosa C.A."/>
            <person name="Scheuner C."/>
            <person name="Sibirny A.A."/>
            <person name="Slot J.C."/>
            <person name="Stielow J.B."/>
            <person name="Sun H."/>
            <person name="Kurtzman C.P."/>
            <person name="Blackwell M."/>
            <person name="Grigoriev I.V."/>
            <person name="Jeffries T.W."/>
        </authorList>
    </citation>
    <scope>NUCLEOTIDE SEQUENCE [LARGE SCALE GENOMIC DNA]</scope>
    <source>
        <strain evidence="3 4">NRRL YB-4993</strain>
    </source>
</reference>
<dbReference type="RefSeq" id="XP_018712996.1">
    <property type="nucleotide sequence ID" value="XM_018855843.1"/>
</dbReference>
<keyword evidence="4" id="KW-1185">Reference proteome</keyword>
<feature type="coiled-coil region" evidence="1">
    <location>
        <begin position="65"/>
        <end position="113"/>
    </location>
</feature>
<organism evidence="3 4">
    <name type="scientific">Metschnikowia bicuspidata var. bicuspidata NRRL YB-4993</name>
    <dbReference type="NCBI Taxonomy" id="869754"/>
    <lineage>
        <taxon>Eukaryota</taxon>
        <taxon>Fungi</taxon>
        <taxon>Dikarya</taxon>
        <taxon>Ascomycota</taxon>
        <taxon>Saccharomycotina</taxon>
        <taxon>Pichiomycetes</taxon>
        <taxon>Metschnikowiaceae</taxon>
        <taxon>Metschnikowia</taxon>
    </lineage>
</organism>
<dbReference type="Proteomes" id="UP000092555">
    <property type="component" value="Unassembled WGS sequence"/>
</dbReference>
<dbReference type="Gene3D" id="1.20.5.1700">
    <property type="match status" value="1"/>
</dbReference>
<evidence type="ECO:0000256" key="1">
    <source>
        <dbReference type="SAM" id="Coils"/>
    </source>
</evidence>
<accession>A0A1A0HEU9</accession>
<name>A0A1A0HEU9_9ASCO</name>
<proteinExistence type="predicted"/>
<dbReference type="STRING" id="869754.A0A1A0HEU9"/>
<comment type="caution">
    <text evidence="3">The sequence shown here is derived from an EMBL/GenBank/DDBJ whole genome shotgun (WGS) entry which is preliminary data.</text>
</comment>
<dbReference type="OrthoDB" id="4096998at2759"/>
<sequence length="190" mass="21734">MSLPQISIEERLKAARQKFEELKKKNKIPQLRPSVLKSPTDIHTSGHVELKNDPEGHSVENPEHINELNETIELQKNQIKKLRDENTDLKLENMDLKDQVTELRNELEKLSARPSEPPFSQSISNKINTNEPLAQPDSQVLVVLTTNESQTNEEASASSNGDYKERVLAWKGWQVDMREWTGCQESQVVL</sequence>
<evidence type="ECO:0000313" key="3">
    <source>
        <dbReference type="EMBL" id="OBA22500.1"/>
    </source>
</evidence>